<name>A0A0T5X9U7_9BACT</name>
<dbReference type="AlphaFoldDB" id="A0A0T5X9U7"/>
<dbReference type="InterPro" id="IPR023753">
    <property type="entry name" value="FAD/NAD-binding_dom"/>
</dbReference>
<dbReference type="eggNOG" id="COG0446">
    <property type="taxonomic scope" value="Bacteria"/>
</dbReference>
<gene>
    <name evidence="3" type="ORF">HMPREF1705_04413</name>
</gene>
<evidence type="ECO:0000313" key="3">
    <source>
        <dbReference type="EMBL" id="KRT35147.1"/>
    </source>
</evidence>
<protein>
    <submittedName>
        <fullName evidence="3">Pyridine nucleotide-disulfide oxidoreductase</fullName>
    </submittedName>
</protein>
<dbReference type="STRING" id="592015.HMPREF1705_04413"/>
<dbReference type="Pfam" id="PF07992">
    <property type="entry name" value="Pyr_redox_2"/>
    <property type="match status" value="1"/>
</dbReference>
<dbReference type="Proteomes" id="UP000005273">
    <property type="component" value="Unassembled WGS sequence"/>
</dbReference>
<dbReference type="InterPro" id="IPR051691">
    <property type="entry name" value="Metab_Enz_Cyan_OpOx_G3PDH"/>
</dbReference>
<evidence type="ECO:0000256" key="1">
    <source>
        <dbReference type="ARBA" id="ARBA00023002"/>
    </source>
</evidence>
<evidence type="ECO:0000259" key="2">
    <source>
        <dbReference type="Pfam" id="PF07992"/>
    </source>
</evidence>
<evidence type="ECO:0000313" key="4">
    <source>
        <dbReference type="Proteomes" id="UP000005273"/>
    </source>
</evidence>
<proteinExistence type="predicted"/>
<keyword evidence="1" id="KW-0560">Oxidoreductase</keyword>
<dbReference type="InterPro" id="IPR036188">
    <property type="entry name" value="FAD/NAD-bd_sf"/>
</dbReference>
<keyword evidence="4" id="KW-1185">Reference proteome</keyword>
<organism evidence="3 4">
    <name type="scientific">Acetomicrobium hydrogeniformans ATCC BAA-1850</name>
    <dbReference type="NCBI Taxonomy" id="592015"/>
    <lineage>
        <taxon>Bacteria</taxon>
        <taxon>Thermotogati</taxon>
        <taxon>Synergistota</taxon>
        <taxon>Synergistia</taxon>
        <taxon>Synergistales</taxon>
        <taxon>Acetomicrobiaceae</taxon>
        <taxon>Acetomicrobium</taxon>
    </lineage>
</organism>
<dbReference type="RefSeq" id="WP_057940697.1">
    <property type="nucleotide sequence ID" value="NZ_ACJX03000001.1"/>
</dbReference>
<dbReference type="PANTHER" id="PTHR42949">
    <property type="entry name" value="ANAEROBIC GLYCEROL-3-PHOSPHATE DEHYDROGENASE SUBUNIT B"/>
    <property type="match status" value="1"/>
</dbReference>
<dbReference type="EMBL" id="ACJX03000001">
    <property type="protein sequence ID" value="KRT35147.1"/>
    <property type="molecule type" value="Genomic_DNA"/>
</dbReference>
<dbReference type="PANTHER" id="PTHR42949:SF3">
    <property type="entry name" value="ANAEROBIC GLYCEROL-3-PHOSPHATE DEHYDROGENASE SUBUNIT B"/>
    <property type="match status" value="1"/>
</dbReference>
<dbReference type="Gene3D" id="3.50.50.60">
    <property type="entry name" value="FAD/NAD(P)-binding domain"/>
    <property type="match status" value="2"/>
</dbReference>
<dbReference type="OrthoDB" id="9776839at2"/>
<feature type="domain" description="FAD/NAD(P)-binding" evidence="2">
    <location>
        <begin position="5"/>
        <end position="310"/>
    </location>
</feature>
<sequence>MKNTEVLVIGGGPAGLSAAAEAASYGAKVMIVDSDLRLGGQLIKQTHKFFGSSFERAGTRGFVISDVLLEELKSYGNRVEAYTNCTALGYYKDDGVVSCMEGEENYFKVLPKKILVATGAQERLIPFPNNDLPGVYGAGAVQTLMNVYGVVPGKRILMVGAGNIGLIVSYQLLQAGVEVAAIVEAMPRIGGYWVHAAKVRRLGVTILLEHSIKEALGKDVVEGAIIQQISPGCGFIGEEIHVDCDVICMAVGLNPTCELLWQAGCEMKYIPQLCGHVAIRDRSMRTTNPNVWVAGDAAGIEEASSAMVEGRIAGLSIAHELGYVEDKEYREKSALYWERLNALRNGEASAKIREGIAQVLMESSGGMER</sequence>
<dbReference type="GO" id="GO:0016491">
    <property type="term" value="F:oxidoreductase activity"/>
    <property type="evidence" value="ECO:0007669"/>
    <property type="project" value="UniProtKB-KW"/>
</dbReference>
<accession>A0A0T5X9U7</accession>
<dbReference type="PRINTS" id="PR00368">
    <property type="entry name" value="FADPNR"/>
</dbReference>
<dbReference type="PRINTS" id="PR00411">
    <property type="entry name" value="PNDRDTASEI"/>
</dbReference>
<reference evidence="4" key="1">
    <citation type="submission" date="2012-09" db="EMBL/GenBank/DDBJ databases">
        <authorList>
            <person name="Weinstock G."/>
            <person name="Sodergren E."/>
            <person name="Clifton S."/>
            <person name="Fulton L."/>
            <person name="Fulton B."/>
            <person name="Courtney L."/>
            <person name="Fronick C."/>
            <person name="Harrison M."/>
            <person name="Strong C."/>
            <person name="Farmer C."/>
            <person name="Delehaunty K."/>
            <person name="Markovic C."/>
            <person name="Hall O."/>
            <person name="Minx P."/>
            <person name="Tomlinson C."/>
            <person name="Mitreva M."/>
            <person name="Nelson J."/>
            <person name="Hou S."/>
            <person name="Wollam A."/>
            <person name="Pepin K.H."/>
            <person name="Johnson M."/>
            <person name="Bhonagiri V."/>
            <person name="Nash W.E."/>
            <person name="Suruliraj S."/>
            <person name="Warren W."/>
            <person name="Chinwalla A."/>
            <person name="Mardis E.R."/>
            <person name="Wilson R.K."/>
        </authorList>
    </citation>
    <scope>NUCLEOTIDE SEQUENCE [LARGE SCALE GENOMIC DNA]</scope>
    <source>
        <strain evidence="4">OS1</strain>
    </source>
</reference>
<dbReference type="SUPFAM" id="SSF51905">
    <property type="entry name" value="FAD/NAD(P)-binding domain"/>
    <property type="match status" value="1"/>
</dbReference>
<comment type="caution">
    <text evidence="3">The sequence shown here is derived from an EMBL/GenBank/DDBJ whole genome shotgun (WGS) entry which is preliminary data.</text>
</comment>